<dbReference type="Pfam" id="PF16200">
    <property type="entry name" value="Band_7_C"/>
    <property type="match status" value="1"/>
</dbReference>
<dbReference type="EnsemblProtists" id="PYU1_T004401">
    <property type="protein sequence ID" value="PYU1_T004401"/>
    <property type="gene ID" value="PYU1_G004391"/>
</dbReference>
<dbReference type="InterPro" id="IPR050710">
    <property type="entry name" value="Band7/mec-2_domain"/>
</dbReference>
<reference evidence="7" key="1">
    <citation type="journal article" date="2010" name="Genome Biol.">
        <title>Genome sequence of the necrotrophic plant pathogen Pythium ultimum reveals original pathogenicity mechanisms and effector repertoire.</title>
        <authorList>
            <person name="Levesque C.A."/>
            <person name="Brouwer H."/>
            <person name="Cano L."/>
            <person name="Hamilton J.P."/>
            <person name="Holt C."/>
            <person name="Huitema E."/>
            <person name="Raffaele S."/>
            <person name="Robideau G.P."/>
            <person name="Thines M."/>
            <person name="Win J."/>
            <person name="Zerillo M.M."/>
            <person name="Beakes G.W."/>
            <person name="Boore J.L."/>
            <person name="Busam D."/>
            <person name="Dumas B."/>
            <person name="Ferriera S."/>
            <person name="Fuerstenberg S.I."/>
            <person name="Gachon C.M."/>
            <person name="Gaulin E."/>
            <person name="Govers F."/>
            <person name="Grenville-Briggs L."/>
            <person name="Horner N."/>
            <person name="Hostetler J."/>
            <person name="Jiang R.H."/>
            <person name="Johnson J."/>
            <person name="Krajaejun T."/>
            <person name="Lin H."/>
            <person name="Meijer H.J."/>
            <person name="Moore B."/>
            <person name="Morris P."/>
            <person name="Phuntmart V."/>
            <person name="Puiu D."/>
            <person name="Shetty J."/>
            <person name="Stajich J.E."/>
            <person name="Tripathy S."/>
            <person name="Wawra S."/>
            <person name="van West P."/>
            <person name="Whitty B.R."/>
            <person name="Coutinho P.M."/>
            <person name="Henrissat B."/>
            <person name="Martin F."/>
            <person name="Thomas P.D."/>
            <person name="Tyler B.M."/>
            <person name="De Vries R.P."/>
            <person name="Kamoun S."/>
            <person name="Yandell M."/>
            <person name="Tisserat N."/>
            <person name="Buell C.R."/>
        </authorList>
    </citation>
    <scope>NUCLEOTIDE SEQUENCE</scope>
    <source>
        <strain evidence="7">DAOM:BR144</strain>
    </source>
</reference>
<dbReference type="InParanoid" id="K3WHF9"/>
<evidence type="ECO:0000256" key="2">
    <source>
        <dbReference type="ARBA" id="ARBA00008164"/>
    </source>
</evidence>
<dbReference type="PRINTS" id="PR00721">
    <property type="entry name" value="STOMATIN"/>
</dbReference>
<dbReference type="VEuPathDB" id="FungiDB:PYU1_G004391"/>
<dbReference type="FunFam" id="3.30.479.30:FF:000008">
    <property type="entry name" value="Stomatin-like protein 2, mitochondrial"/>
    <property type="match status" value="1"/>
</dbReference>
<dbReference type="SMART" id="SM00244">
    <property type="entry name" value="PHB"/>
    <property type="match status" value="1"/>
</dbReference>
<dbReference type="HOGENOM" id="CLU_024949_2_0_1"/>
<dbReference type="InterPro" id="IPR032435">
    <property type="entry name" value="STML2-like_C"/>
</dbReference>
<dbReference type="Gene3D" id="3.30.479.30">
    <property type="entry name" value="Band 7 domain"/>
    <property type="match status" value="1"/>
</dbReference>
<reference evidence="7" key="2">
    <citation type="submission" date="2010-04" db="EMBL/GenBank/DDBJ databases">
        <authorList>
            <person name="Buell R."/>
            <person name="Hamilton J."/>
            <person name="Hostetler J."/>
        </authorList>
    </citation>
    <scope>NUCLEOTIDE SEQUENCE [LARGE SCALE GENOMIC DNA]</scope>
    <source>
        <strain evidence="7">DAOM:BR144</strain>
    </source>
</reference>
<evidence type="ECO:0000259" key="5">
    <source>
        <dbReference type="SMART" id="SM00244"/>
    </source>
</evidence>
<dbReference type="PANTHER" id="PTHR43327">
    <property type="entry name" value="STOMATIN-LIKE PROTEIN 2, MITOCHONDRIAL"/>
    <property type="match status" value="1"/>
</dbReference>
<name>K3WHF9_GLOUD</name>
<evidence type="ECO:0000256" key="1">
    <source>
        <dbReference type="ARBA" id="ARBA00004173"/>
    </source>
</evidence>
<keyword evidence="3" id="KW-0496">Mitochondrion</keyword>
<protein>
    <recommendedName>
        <fullName evidence="5">Band 7 domain-containing protein</fullName>
    </recommendedName>
</protein>
<dbReference type="InterPro" id="IPR036013">
    <property type="entry name" value="Band_7/SPFH_dom_sf"/>
</dbReference>
<dbReference type="OMA" id="YLQMLPK"/>
<dbReference type="PANTHER" id="PTHR43327:SF10">
    <property type="entry name" value="STOMATIN-LIKE PROTEIN 2, MITOCHONDRIAL"/>
    <property type="match status" value="1"/>
</dbReference>
<evidence type="ECO:0000313" key="6">
    <source>
        <dbReference type="EnsemblProtists" id="PYU1_T004401"/>
    </source>
</evidence>
<evidence type="ECO:0000256" key="3">
    <source>
        <dbReference type="ARBA" id="ARBA00023128"/>
    </source>
</evidence>
<dbReference type="AlphaFoldDB" id="K3WHF9"/>
<dbReference type="GO" id="GO:0016020">
    <property type="term" value="C:membrane"/>
    <property type="evidence" value="ECO:0007669"/>
    <property type="project" value="InterPro"/>
</dbReference>
<dbReference type="eggNOG" id="KOG2620">
    <property type="taxonomic scope" value="Eukaryota"/>
</dbReference>
<evidence type="ECO:0000313" key="7">
    <source>
        <dbReference type="Proteomes" id="UP000019132"/>
    </source>
</evidence>
<feature type="region of interest" description="Disordered" evidence="4">
    <location>
        <begin position="337"/>
        <end position="379"/>
    </location>
</feature>
<dbReference type="STRING" id="431595.K3WHF9"/>
<dbReference type="EMBL" id="GL376631">
    <property type="status" value="NOT_ANNOTATED_CDS"/>
    <property type="molecule type" value="Genomic_DNA"/>
</dbReference>
<dbReference type="InterPro" id="IPR001972">
    <property type="entry name" value="Stomatin_HflK_fam"/>
</dbReference>
<dbReference type="GO" id="GO:0005739">
    <property type="term" value="C:mitochondrion"/>
    <property type="evidence" value="ECO:0007669"/>
    <property type="project" value="UniProtKB-SubCell"/>
</dbReference>
<evidence type="ECO:0000256" key="4">
    <source>
        <dbReference type="SAM" id="MobiDB-lite"/>
    </source>
</evidence>
<dbReference type="Pfam" id="PF01145">
    <property type="entry name" value="Band_7"/>
    <property type="match status" value="1"/>
</dbReference>
<comment type="subcellular location">
    <subcellularLocation>
        <location evidence="1">Mitochondrion</location>
    </subcellularLocation>
</comment>
<dbReference type="CDD" id="cd08829">
    <property type="entry name" value="SPFH_paraslipin"/>
    <property type="match status" value="1"/>
</dbReference>
<accession>K3WHF9</accession>
<organism evidence="6 7">
    <name type="scientific">Globisporangium ultimum (strain ATCC 200006 / CBS 805.95 / DAOM BR144)</name>
    <name type="common">Pythium ultimum</name>
    <dbReference type="NCBI Taxonomy" id="431595"/>
    <lineage>
        <taxon>Eukaryota</taxon>
        <taxon>Sar</taxon>
        <taxon>Stramenopiles</taxon>
        <taxon>Oomycota</taxon>
        <taxon>Peronosporomycetes</taxon>
        <taxon>Pythiales</taxon>
        <taxon>Pythiaceae</taxon>
        <taxon>Globisporangium</taxon>
    </lineage>
</organism>
<dbReference type="SUPFAM" id="SSF117892">
    <property type="entry name" value="Band 7/SPFH domain"/>
    <property type="match status" value="1"/>
</dbReference>
<sequence>MATTVARQTPRWRAAALRVTQQQQQLRLGSVRSISASRPLLFASPYDDGSSRLQETPVNIGVLIVPQQKAWVVERFGKYHDVLTPGLHFLIPFVDKISYVHSLKEEAIKIPGQSAITKDNVTINIDGVLYVKIIDPYNASYGVEDPIYAVTQLAQTTMRSELGKITLDKTFEERESLNKSIVESINQASEAWGIKCLRYEIRDIAPPKSVKAAMDMQAEAERKKRAEILDSEGERQAYINVAEGKKRAAVLEAEGDAAAIMARATASADAIQRLSQAITRHGGKDAVALQIAEKYVEAFGQIAKESTTVLLPSNTNDPSSMVASALSIFSNIQKKNANAASKQQNGNGADGADVDGLEEYKLDSLDDVDPTNGSNSKNY</sequence>
<dbReference type="FunCoup" id="K3WHF9">
    <property type="interactions" value="512"/>
</dbReference>
<proteinExistence type="inferred from homology"/>
<dbReference type="GO" id="GO:0007005">
    <property type="term" value="P:mitochondrion organization"/>
    <property type="evidence" value="ECO:0007669"/>
    <property type="project" value="TreeGrafter"/>
</dbReference>
<keyword evidence="7" id="KW-1185">Reference proteome</keyword>
<comment type="similarity">
    <text evidence="2">Belongs to the band 7/mec-2 family.</text>
</comment>
<reference evidence="6" key="3">
    <citation type="submission" date="2015-02" db="UniProtKB">
        <authorList>
            <consortium name="EnsemblProtists"/>
        </authorList>
    </citation>
    <scope>IDENTIFICATION</scope>
    <source>
        <strain evidence="6">DAOM BR144</strain>
    </source>
</reference>
<feature type="domain" description="Band 7" evidence="5">
    <location>
        <begin position="60"/>
        <end position="218"/>
    </location>
</feature>
<dbReference type="Proteomes" id="UP000019132">
    <property type="component" value="Unassembled WGS sequence"/>
</dbReference>
<dbReference type="InterPro" id="IPR001107">
    <property type="entry name" value="Band_7"/>
</dbReference>